<proteinExistence type="predicted"/>
<dbReference type="AlphaFoldDB" id="A0A1B0BXF7"/>
<dbReference type="InterPro" id="IPR004148">
    <property type="entry name" value="BAR_dom"/>
</dbReference>
<dbReference type="Proteomes" id="UP000092460">
    <property type="component" value="Unassembled WGS sequence"/>
</dbReference>
<reference evidence="3" key="1">
    <citation type="submission" date="2015-01" db="EMBL/GenBank/DDBJ databases">
        <authorList>
            <person name="Aksoy S."/>
            <person name="Warren W."/>
            <person name="Wilson R.K."/>
        </authorList>
    </citation>
    <scope>NUCLEOTIDE SEQUENCE [LARGE SCALE GENOMIC DNA]</scope>
    <source>
        <strain evidence="3">IAEA</strain>
    </source>
</reference>
<dbReference type="VEuPathDB" id="VectorBase:GPPI043443"/>
<evidence type="ECO:0000313" key="3">
    <source>
        <dbReference type="Proteomes" id="UP000092460"/>
    </source>
</evidence>
<dbReference type="Pfam" id="PF16746">
    <property type="entry name" value="BAR_3"/>
    <property type="match status" value="1"/>
</dbReference>
<reference evidence="2" key="2">
    <citation type="submission" date="2020-05" db="UniProtKB">
        <authorList>
            <consortium name="EnsemblMetazoa"/>
        </authorList>
    </citation>
    <scope>IDENTIFICATION</scope>
    <source>
        <strain evidence="2">IAEA</strain>
    </source>
</reference>
<feature type="domain" description="BAR" evidence="1">
    <location>
        <begin position="46"/>
        <end position="117"/>
    </location>
</feature>
<protein>
    <recommendedName>
        <fullName evidence="1">BAR domain-containing protein</fullName>
    </recommendedName>
</protein>
<organism evidence="2 3">
    <name type="scientific">Glossina palpalis gambiensis</name>
    <dbReference type="NCBI Taxonomy" id="67801"/>
    <lineage>
        <taxon>Eukaryota</taxon>
        <taxon>Metazoa</taxon>
        <taxon>Ecdysozoa</taxon>
        <taxon>Arthropoda</taxon>
        <taxon>Hexapoda</taxon>
        <taxon>Insecta</taxon>
        <taxon>Pterygota</taxon>
        <taxon>Neoptera</taxon>
        <taxon>Endopterygota</taxon>
        <taxon>Diptera</taxon>
        <taxon>Brachycera</taxon>
        <taxon>Muscomorpha</taxon>
        <taxon>Hippoboscoidea</taxon>
        <taxon>Glossinidae</taxon>
        <taxon>Glossina</taxon>
    </lineage>
</organism>
<dbReference type="GO" id="GO:0005737">
    <property type="term" value="C:cytoplasm"/>
    <property type="evidence" value="ECO:0007669"/>
    <property type="project" value="InterPro"/>
</dbReference>
<dbReference type="EnsemblMetazoa" id="GPPI043443-RA">
    <property type="protein sequence ID" value="GPPI043443-PA"/>
    <property type="gene ID" value="GPPI043443"/>
</dbReference>
<dbReference type="EMBL" id="JXJN01022204">
    <property type="status" value="NOT_ANNOTATED_CDS"/>
    <property type="molecule type" value="Genomic_DNA"/>
</dbReference>
<evidence type="ECO:0000259" key="1">
    <source>
        <dbReference type="Pfam" id="PF16746"/>
    </source>
</evidence>
<sequence>MFTNPRMLREFERKIAVDTKKRITRSSLSKEKNTFIRRPLHNAQFIYKEETDIEHLEQGLDKIIKLCNIAVDSGKEYVKNKGHLSLWDLQQHLADNKNARNALGKLIYCFQRIDLHARIHVKIDQATARGHLTKTIVVKAGHSGKYQASKGRNVTQAL</sequence>
<name>A0A1B0BXF7_9MUSC</name>
<evidence type="ECO:0000313" key="2">
    <source>
        <dbReference type="EnsemblMetazoa" id="GPPI043443-PA"/>
    </source>
</evidence>
<keyword evidence="3" id="KW-1185">Reference proteome</keyword>
<accession>A0A1B0BXF7</accession>
<dbReference type="STRING" id="67801.A0A1B0BXF7"/>